<dbReference type="PRINTS" id="PR00421">
    <property type="entry name" value="THIOREDOXIN"/>
</dbReference>
<dbReference type="eggNOG" id="COG3118">
    <property type="taxonomic scope" value="Bacteria"/>
</dbReference>
<dbReference type="Proteomes" id="UP000009061">
    <property type="component" value="Chromosome"/>
</dbReference>
<dbReference type="PANTHER" id="PTHR45663">
    <property type="entry name" value="GEO12009P1"/>
    <property type="match status" value="1"/>
</dbReference>
<dbReference type="InterPro" id="IPR005746">
    <property type="entry name" value="Thioredoxin"/>
</dbReference>
<evidence type="ECO:0000256" key="3">
    <source>
        <dbReference type="ARBA" id="ARBA00022448"/>
    </source>
</evidence>
<dbReference type="NCBIfam" id="TIGR01068">
    <property type="entry name" value="thioredoxin"/>
    <property type="match status" value="1"/>
</dbReference>
<keyword evidence="5 10" id="KW-1015">Disulfide bond</keyword>
<evidence type="ECO:0000313" key="12">
    <source>
        <dbReference type="EMBL" id="AFA41296.1"/>
    </source>
</evidence>
<dbReference type="FunFam" id="3.40.30.10:FF:000001">
    <property type="entry name" value="Thioredoxin"/>
    <property type="match status" value="1"/>
</dbReference>
<dbReference type="RefSeq" id="WP_014354235.1">
    <property type="nucleotide sequence ID" value="NC_016893.1"/>
</dbReference>
<dbReference type="InterPro" id="IPR036249">
    <property type="entry name" value="Thioredoxin-like_sf"/>
</dbReference>
<evidence type="ECO:0000256" key="7">
    <source>
        <dbReference type="NCBIfam" id="TIGR01068"/>
    </source>
</evidence>
<keyword evidence="4" id="KW-0249">Electron transport</keyword>
<dbReference type="Gene3D" id="3.40.30.10">
    <property type="entry name" value="Glutaredoxin"/>
    <property type="match status" value="1"/>
</dbReference>
<keyword evidence="3" id="KW-0813">Transport</keyword>
<dbReference type="CDD" id="cd02947">
    <property type="entry name" value="TRX_family"/>
    <property type="match status" value="1"/>
</dbReference>
<feature type="site" description="Contributes to redox potential value" evidence="9">
    <location>
        <position position="37"/>
    </location>
</feature>
<dbReference type="KEGG" id="wgl:WIGMOR_0470"/>
<dbReference type="Pfam" id="PF00085">
    <property type="entry name" value="Thioredoxin"/>
    <property type="match status" value="1"/>
</dbReference>
<reference evidence="12 13" key="1">
    <citation type="journal article" date="2012" name="MBio">
        <title>Insight into the transmission biology and species-specific functional capabilities of tsetse (Diptera: glossinidae) obligate symbiont wigglesworthia.</title>
        <authorList>
            <person name="Rio R.V."/>
            <person name="Symula R.E."/>
            <person name="Wang J."/>
            <person name="Lohs C."/>
            <person name="Wu Y.N."/>
            <person name="Snyder A.K."/>
            <person name="Bjornson R.D."/>
            <person name="Oshima K."/>
            <person name="Biehl B.S."/>
            <person name="Perna N.T."/>
            <person name="Hattori M."/>
            <person name="Aksoy S."/>
        </authorList>
    </citation>
    <scope>NUCLEOTIDE SEQUENCE [LARGE SCALE GENOMIC DNA]</scope>
    <source>
        <strain evidence="12">WGM</strain>
    </source>
</reference>
<dbReference type="GO" id="GO:0005737">
    <property type="term" value="C:cytoplasm"/>
    <property type="evidence" value="ECO:0007669"/>
    <property type="project" value="TreeGrafter"/>
</dbReference>
<sequence>MDYQDNIQEINDNDFNIVVLQSKSPVLVDFWAEWCSPCKSMIPILQDISKKYVKKLKLVKINIEKNAIIQEKYLIRSIPTLLLFFNQNLLGTKIGVSSQKELEFFIDSYLKKL</sequence>
<accession>H6Q513</accession>
<keyword evidence="13" id="KW-1185">Reference proteome</keyword>
<name>H6Q513_WIGGL</name>
<dbReference type="HOGENOM" id="CLU_090389_10_2_6"/>
<evidence type="ECO:0000256" key="6">
    <source>
        <dbReference type="ARBA" id="ARBA00023284"/>
    </source>
</evidence>
<evidence type="ECO:0000256" key="8">
    <source>
        <dbReference type="PIRNR" id="PIRNR000077"/>
    </source>
</evidence>
<evidence type="ECO:0000256" key="1">
    <source>
        <dbReference type="ARBA" id="ARBA00003318"/>
    </source>
</evidence>
<evidence type="ECO:0000256" key="9">
    <source>
        <dbReference type="PIRSR" id="PIRSR000077-1"/>
    </source>
</evidence>
<dbReference type="GO" id="GO:0015035">
    <property type="term" value="F:protein-disulfide reductase activity"/>
    <property type="evidence" value="ECO:0007669"/>
    <property type="project" value="UniProtKB-UniRule"/>
</dbReference>
<protein>
    <recommendedName>
        <fullName evidence="7 8">Thioredoxin</fullName>
    </recommendedName>
</protein>
<comment type="function">
    <text evidence="1">Participates in various redox reactions through the reversible oxidation of its active center dithiol to a disulfide and catalyzes dithiol-disulfide exchange reactions.</text>
</comment>
<feature type="active site" description="Nucleophile" evidence="9">
    <location>
        <position position="35"/>
    </location>
</feature>
<proteinExistence type="inferred from homology"/>
<dbReference type="InterPro" id="IPR013766">
    <property type="entry name" value="Thioredoxin_domain"/>
</dbReference>
<gene>
    <name evidence="12" type="primary">trxA</name>
    <name evidence="12" type="synonym">fipA</name>
    <name evidence="12" type="synonym">tsnC</name>
    <name evidence="12" type="ORF">WIGMOR_0470</name>
</gene>
<feature type="active site" description="Nucleophile" evidence="9">
    <location>
        <position position="38"/>
    </location>
</feature>
<evidence type="ECO:0000313" key="13">
    <source>
        <dbReference type="Proteomes" id="UP000009061"/>
    </source>
</evidence>
<evidence type="ECO:0000259" key="11">
    <source>
        <dbReference type="PROSITE" id="PS51352"/>
    </source>
</evidence>
<evidence type="ECO:0000256" key="5">
    <source>
        <dbReference type="ARBA" id="ARBA00023157"/>
    </source>
</evidence>
<dbReference type="OrthoDB" id="9790390at2"/>
<keyword evidence="6 10" id="KW-0676">Redox-active center</keyword>
<dbReference type="SUPFAM" id="SSF52833">
    <property type="entry name" value="Thioredoxin-like"/>
    <property type="match status" value="1"/>
</dbReference>
<dbReference type="EMBL" id="CP003315">
    <property type="protein sequence ID" value="AFA41296.1"/>
    <property type="molecule type" value="Genomic_DNA"/>
</dbReference>
<feature type="domain" description="Thioredoxin" evidence="11">
    <location>
        <begin position="1"/>
        <end position="111"/>
    </location>
</feature>
<dbReference type="PANTHER" id="PTHR45663:SF11">
    <property type="entry name" value="GEO12009P1"/>
    <property type="match status" value="1"/>
</dbReference>
<evidence type="ECO:0000256" key="10">
    <source>
        <dbReference type="PIRSR" id="PIRSR000077-4"/>
    </source>
</evidence>
<evidence type="ECO:0000256" key="2">
    <source>
        <dbReference type="ARBA" id="ARBA00008987"/>
    </source>
</evidence>
<dbReference type="PROSITE" id="PS51352">
    <property type="entry name" value="THIOREDOXIN_2"/>
    <property type="match status" value="1"/>
</dbReference>
<dbReference type="STRING" id="1142511.WIGMOR_0470"/>
<comment type="similarity">
    <text evidence="2 8">Belongs to the thioredoxin family.</text>
</comment>
<feature type="disulfide bond" description="Redox-active" evidence="10">
    <location>
        <begin position="35"/>
        <end position="38"/>
    </location>
</feature>
<evidence type="ECO:0000256" key="4">
    <source>
        <dbReference type="ARBA" id="ARBA00022982"/>
    </source>
</evidence>
<organism evidence="12 13">
    <name type="scientific">Wigglesworthia glossinidia endosymbiont of Glossina morsitans morsitans</name>
    <name type="common">Yale colony</name>
    <dbReference type="NCBI Taxonomy" id="1142511"/>
    <lineage>
        <taxon>Bacteria</taxon>
        <taxon>Pseudomonadati</taxon>
        <taxon>Pseudomonadota</taxon>
        <taxon>Gammaproteobacteria</taxon>
        <taxon>Enterobacterales</taxon>
        <taxon>Erwiniaceae</taxon>
        <taxon>Wigglesworthia</taxon>
    </lineage>
</organism>
<feature type="site" description="Deprotonates C-terminal active site Cys" evidence="9">
    <location>
        <position position="29"/>
    </location>
</feature>
<dbReference type="AlphaFoldDB" id="H6Q513"/>
<feature type="site" description="Contributes to redox potential value" evidence="9">
    <location>
        <position position="36"/>
    </location>
</feature>
<dbReference type="PIRSF" id="PIRSF000077">
    <property type="entry name" value="Thioredoxin"/>
    <property type="match status" value="1"/>
</dbReference>